<keyword evidence="2 5" id="KW-0812">Transmembrane</keyword>
<protein>
    <submittedName>
        <fullName evidence="6">Uncharacterized protein</fullName>
    </submittedName>
</protein>
<feature type="transmembrane region" description="Helical" evidence="5">
    <location>
        <begin position="119"/>
        <end position="139"/>
    </location>
</feature>
<keyword evidence="1" id="KW-1003">Cell membrane</keyword>
<dbReference type="AlphaFoldDB" id="X1GM48"/>
<evidence type="ECO:0000256" key="4">
    <source>
        <dbReference type="ARBA" id="ARBA00023136"/>
    </source>
</evidence>
<organism evidence="6">
    <name type="scientific">marine sediment metagenome</name>
    <dbReference type="NCBI Taxonomy" id="412755"/>
    <lineage>
        <taxon>unclassified sequences</taxon>
        <taxon>metagenomes</taxon>
        <taxon>ecological metagenomes</taxon>
    </lineage>
</organism>
<evidence type="ECO:0000256" key="5">
    <source>
        <dbReference type="SAM" id="Phobius"/>
    </source>
</evidence>
<feature type="transmembrane region" description="Helical" evidence="5">
    <location>
        <begin position="146"/>
        <end position="168"/>
    </location>
</feature>
<evidence type="ECO:0000313" key="6">
    <source>
        <dbReference type="EMBL" id="GAH58277.1"/>
    </source>
</evidence>
<dbReference type="Pfam" id="PF03699">
    <property type="entry name" value="UPF0182"/>
    <property type="match status" value="1"/>
</dbReference>
<dbReference type="InterPro" id="IPR005372">
    <property type="entry name" value="UPF0182"/>
</dbReference>
<feature type="transmembrane region" description="Helical" evidence="5">
    <location>
        <begin position="38"/>
        <end position="59"/>
    </location>
</feature>
<evidence type="ECO:0000256" key="1">
    <source>
        <dbReference type="ARBA" id="ARBA00022475"/>
    </source>
</evidence>
<dbReference type="GO" id="GO:0005576">
    <property type="term" value="C:extracellular region"/>
    <property type="evidence" value="ECO:0007669"/>
    <property type="project" value="TreeGrafter"/>
</dbReference>
<dbReference type="GO" id="GO:0016020">
    <property type="term" value="C:membrane"/>
    <property type="evidence" value="ECO:0007669"/>
    <property type="project" value="InterPro"/>
</dbReference>
<dbReference type="PANTHER" id="PTHR39344:SF1">
    <property type="entry name" value="UPF0182 PROTEIN SLL1060"/>
    <property type="match status" value="1"/>
</dbReference>
<dbReference type="EMBL" id="BARU01022565">
    <property type="protein sequence ID" value="GAH58277.1"/>
    <property type="molecule type" value="Genomic_DNA"/>
</dbReference>
<feature type="transmembrane region" description="Helical" evidence="5">
    <location>
        <begin position="71"/>
        <end position="91"/>
    </location>
</feature>
<sequence length="279" mass="31943">MVLRFFSRQPFGITDPIFHKEIGFYVFSLPFLNMLRSWVLGALIITLLGSAGVYLLSYAAQRLKFDFARPVLAHVGGLAMAILGLFAWGYWLGIWELVFSGRGVVFGASYADMHAKLPAQWILLVVVLVVMGVMLVSILKHKFRWPLYAIGGWIAAAIIAGGIFPAVVQRLQVEPNELARERPYIEYNIQSTREAFALSRIEEEPFPAEGTPSYQDIVQNEETINNIRLWDPRPLKDTYNQIQSFRLYYDFHDVDIDRYIIDGEYRQVMLSVRELSAEK</sequence>
<dbReference type="PANTHER" id="PTHR39344">
    <property type="entry name" value="UPF0182 PROTEIN SLL1060"/>
    <property type="match status" value="1"/>
</dbReference>
<keyword evidence="3 5" id="KW-1133">Transmembrane helix</keyword>
<proteinExistence type="predicted"/>
<evidence type="ECO:0000256" key="3">
    <source>
        <dbReference type="ARBA" id="ARBA00022989"/>
    </source>
</evidence>
<accession>X1GM48</accession>
<evidence type="ECO:0000256" key="2">
    <source>
        <dbReference type="ARBA" id="ARBA00022692"/>
    </source>
</evidence>
<name>X1GM48_9ZZZZ</name>
<gene>
    <name evidence="6" type="ORF">S03H2_36737</name>
</gene>
<feature type="non-terminal residue" evidence="6">
    <location>
        <position position="279"/>
    </location>
</feature>
<keyword evidence="4 5" id="KW-0472">Membrane</keyword>
<comment type="caution">
    <text evidence="6">The sequence shown here is derived from an EMBL/GenBank/DDBJ whole genome shotgun (WGS) entry which is preliminary data.</text>
</comment>
<reference evidence="6" key="1">
    <citation type="journal article" date="2014" name="Front. Microbiol.">
        <title>High frequency of phylogenetically diverse reductive dehalogenase-homologous genes in deep subseafloor sedimentary metagenomes.</title>
        <authorList>
            <person name="Kawai M."/>
            <person name="Futagami T."/>
            <person name="Toyoda A."/>
            <person name="Takaki Y."/>
            <person name="Nishi S."/>
            <person name="Hori S."/>
            <person name="Arai W."/>
            <person name="Tsubouchi T."/>
            <person name="Morono Y."/>
            <person name="Uchiyama I."/>
            <person name="Ito T."/>
            <person name="Fujiyama A."/>
            <person name="Inagaki F."/>
            <person name="Takami H."/>
        </authorList>
    </citation>
    <scope>NUCLEOTIDE SEQUENCE</scope>
    <source>
        <strain evidence="6">Expedition CK06-06</strain>
    </source>
</reference>